<comment type="caution">
    <text evidence="2">The sequence shown here is derived from an EMBL/GenBank/DDBJ whole genome shotgun (WGS) entry which is preliminary data.</text>
</comment>
<dbReference type="AlphaFoldDB" id="A0A9X3SC48"/>
<keyword evidence="1" id="KW-0472">Membrane</keyword>
<accession>A0A9X3SC48</accession>
<keyword evidence="3" id="KW-1185">Reference proteome</keyword>
<sequence length="102" mass="10099">RCGAAVRRGAAVGAGVVARLGAAVLGAGVAVRRGRSRDRSRRSLASRVGVGLGEAVGEAVGVGVEVTVARSWIGAGVLDPRAPPINASAPPSTIRQPAIVRA</sequence>
<name>A0A9X3SC48_9ACTN</name>
<organism evidence="2 3">
    <name type="scientific">Solirubrobacter phytolaccae</name>
    <dbReference type="NCBI Taxonomy" id="1404360"/>
    <lineage>
        <taxon>Bacteria</taxon>
        <taxon>Bacillati</taxon>
        <taxon>Actinomycetota</taxon>
        <taxon>Thermoleophilia</taxon>
        <taxon>Solirubrobacterales</taxon>
        <taxon>Solirubrobacteraceae</taxon>
        <taxon>Solirubrobacter</taxon>
    </lineage>
</organism>
<evidence type="ECO:0000313" key="2">
    <source>
        <dbReference type="EMBL" id="MDA0184266.1"/>
    </source>
</evidence>
<dbReference type="Proteomes" id="UP001147653">
    <property type="component" value="Unassembled WGS sequence"/>
</dbReference>
<protein>
    <submittedName>
        <fullName evidence="2">Uncharacterized protein</fullName>
    </submittedName>
</protein>
<feature type="transmembrane region" description="Helical" evidence="1">
    <location>
        <begin position="12"/>
        <end position="31"/>
    </location>
</feature>
<gene>
    <name evidence="2" type="ORF">OJ997_28415</name>
</gene>
<dbReference type="RefSeq" id="WP_270028698.1">
    <property type="nucleotide sequence ID" value="NZ_JAPDDP010000071.1"/>
</dbReference>
<reference evidence="2" key="1">
    <citation type="submission" date="2022-10" db="EMBL/GenBank/DDBJ databases">
        <title>The WGS of Solirubrobacter phytolaccae KCTC 29190.</title>
        <authorList>
            <person name="Jiang Z."/>
        </authorList>
    </citation>
    <scope>NUCLEOTIDE SEQUENCE</scope>
    <source>
        <strain evidence="2">KCTC 29190</strain>
    </source>
</reference>
<dbReference type="EMBL" id="JAPDDP010000071">
    <property type="protein sequence ID" value="MDA0184266.1"/>
    <property type="molecule type" value="Genomic_DNA"/>
</dbReference>
<keyword evidence="1" id="KW-0812">Transmembrane</keyword>
<feature type="non-terminal residue" evidence="2">
    <location>
        <position position="1"/>
    </location>
</feature>
<keyword evidence="1" id="KW-1133">Transmembrane helix</keyword>
<evidence type="ECO:0000313" key="3">
    <source>
        <dbReference type="Proteomes" id="UP001147653"/>
    </source>
</evidence>
<evidence type="ECO:0000256" key="1">
    <source>
        <dbReference type="SAM" id="Phobius"/>
    </source>
</evidence>
<proteinExistence type="predicted"/>